<name>X1RIR6_9ZZZZ</name>
<dbReference type="EMBL" id="BARW01013508">
    <property type="protein sequence ID" value="GAI80642.1"/>
    <property type="molecule type" value="Genomic_DNA"/>
</dbReference>
<dbReference type="Pfam" id="PF16363">
    <property type="entry name" value="GDP_Man_Dehyd"/>
    <property type="match status" value="1"/>
</dbReference>
<organism evidence="2">
    <name type="scientific">marine sediment metagenome</name>
    <dbReference type="NCBI Taxonomy" id="412755"/>
    <lineage>
        <taxon>unclassified sequences</taxon>
        <taxon>metagenomes</taxon>
        <taxon>ecological metagenomes</taxon>
    </lineage>
</organism>
<proteinExistence type="predicted"/>
<feature type="domain" description="NAD(P)-binding" evidence="1">
    <location>
        <begin position="42"/>
        <end position="141"/>
    </location>
</feature>
<sequence>WAWLSIWLHELGAKVTGYSLPADQKSGVFDAAGVSSLLIADYQADIRDRSTLTQAIHDAEPEVIFHLAAQPLVRESYAIPQETHETNYMGTCNVLEAVRTMGSPCAVVVVTTDKCYENQEQVWGYREIDRLGGHDPYSASK</sequence>
<dbReference type="PANTHER" id="PTHR43000">
    <property type="entry name" value="DTDP-D-GLUCOSE 4,6-DEHYDRATASE-RELATED"/>
    <property type="match status" value="1"/>
</dbReference>
<dbReference type="Gene3D" id="3.40.50.720">
    <property type="entry name" value="NAD(P)-binding Rossmann-like Domain"/>
    <property type="match status" value="1"/>
</dbReference>
<comment type="caution">
    <text evidence="2">The sequence shown here is derived from an EMBL/GenBank/DDBJ whole genome shotgun (WGS) entry which is preliminary data.</text>
</comment>
<dbReference type="InterPro" id="IPR016040">
    <property type="entry name" value="NAD(P)-bd_dom"/>
</dbReference>
<evidence type="ECO:0000313" key="2">
    <source>
        <dbReference type="EMBL" id="GAI80642.1"/>
    </source>
</evidence>
<protein>
    <recommendedName>
        <fullName evidence="1">NAD(P)-binding domain-containing protein</fullName>
    </recommendedName>
</protein>
<reference evidence="2" key="1">
    <citation type="journal article" date="2014" name="Front. Microbiol.">
        <title>High frequency of phylogenetically diverse reductive dehalogenase-homologous genes in deep subseafloor sedimentary metagenomes.</title>
        <authorList>
            <person name="Kawai M."/>
            <person name="Futagami T."/>
            <person name="Toyoda A."/>
            <person name="Takaki Y."/>
            <person name="Nishi S."/>
            <person name="Hori S."/>
            <person name="Arai W."/>
            <person name="Tsubouchi T."/>
            <person name="Morono Y."/>
            <person name="Uchiyama I."/>
            <person name="Ito T."/>
            <person name="Fujiyama A."/>
            <person name="Inagaki F."/>
            <person name="Takami H."/>
        </authorList>
    </citation>
    <scope>NUCLEOTIDE SEQUENCE</scope>
    <source>
        <strain evidence="2">Expedition CK06-06</strain>
    </source>
</reference>
<feature type="non-terminal residue" evidence="2">
    <location>
        <position position="141"/>
    </location>
</feature>
<evidence type="ECO:0000259" key="1">
    <source>
        <dbReference type="Pfam" id="PF16363"/>
    </source>
</evidence>
<dbReference type="SUPFAM" id="SSF51735">
    <property type="entry name" value="NAD(P)-binding Rossmann-fold domains"/>
    <property type="match status" value="1"/>
</dbReference>
<dbReference type="AlphaFoldDB" id="X1RIR6"/>
<accession>X1RIR6</accession>
<gene>
    <name evidence="2" type="ORF">S12H4_24707</name>
</gene>
<dbReference type="InterPro" id="IPR036291">
    <property type="entry name" value="NAD(P)-bd_dom_sf"/>
</dbReference>
<feature type="non-terminal residue" evidence="2">
    <location>
        <position position="1"/>
    </location>
</feature>